<feature type="compositionally biased region" description="Polar residues" evidence="1">
    <location>
        <begin position="12"/>
        <end position="22"/>
    </location>
</feature>
<protein>
    <submittedName>
        <fullName evidence="2">Uncharacterized protein</fullName>
    </submittedName>
</protein>
<dbReference type="OrthoDB" id="5238042at2759"/>
<reference evidence="2 3" key="1">
    <citation type="journal article" date="2016" name="Genome Biol. Evol.">
        <title>Divergent and convergent evolution of fungal pathogenicity.</title>
        <authorList>
            <person name="Shang Y."/>
            <person name="Xiao G."/>
            <person name="Zheng P."/>
            <person name="Cen K."/>
            <person name="Zhan S."/>
            <person name="Wang C."/>
        </authorList>
    </citation>
    <scope>NUCLEOTIDE SEQUENCE [LARGE SCALE GENOMIC DNA]</scope>
    <source>
        <strain evidence="2 3">RCEF 1005</strain>
    </source>
</reference>
<comment type="caution">
    <text evidence="2">The sequence shown here is derived from an EMBL/GenBank/DDBJ whole genome shotgun (WGS) entry which is preliminary data.</text>
</comment>
<organism evidence="2 3">
    <name type="scientific">Akanthomyces lecanii RCEF 1005</name>
    <dbReference type="NCBI Taxonomy" id="1081108"/>
    <lineage>
        <taxon>Eukaryota</taxon>
        <taxon>Fungi</taxon>
        <taxon>Dikarya</taxon>
        <taxon>Ascomycota</taxon>
        <taxon>Pezizomycotina</taxon>
        <taxon>Sordariomycetes</taxon>
        <taxon>Hypocreomycetidae</taxon>
        <taxon>Hypocreales</taxon>
        <taxon>Cordycipitaceae</taxon>
        <taxon>Akanthomyces</taxon>
        <taxon>Cordyceps confragosa</taxon>
    </lineage>
</organism>
<feature type="region of interest" description="Disordered" evidence="1">
    <location>
        <begin position="40"/>
        <end position="59"/>
    </location>
</feature>
<sequence>MELATDIPGEHATSSTASSPNSIIDRKRELKAIPGSFSYNLGHRGSGLPPRLNTSLDHSPSRSVKSIVAWIESSAASKRSSRLSTSDDGATLRSNASSYKLLGSLEASPSRQLDPGTISAGVDSDCPTFLDYQQYFSQGSLARCLDEQYVTAVSPTKGADADVTMLGKKRLQNRKCEILAENEEGTVGEARSHAEVAAL</sequence>
<keyword evidence="3" id="KW-1185">Reference proteome</keyword>
<feature type="region of interest" description="Disordered" evidence="1">
    <location>
        <begin position="1"/>
        <end position="26"/>
    </location>
</feature>
<accession>A0A168IUW2</accession>
<evidence type="ECO:0000313" key="2">
    <source>
        <dbReference type="EMBL" id="OAA79685.1"/>
    </source>
</evidence>
<gene>
    <name evidence="2" type="ORF">LEL_03171</name>
</gene>
<dbReference type="AlphaFoldDB" id="A0A168IUW2"/>
<evidence type="ECO:0000313" key="3">
    <source>
        <dbReference type="Proteomes" id="UP000076881"/>
    </source>
</evidence>
<evidence type="ECO:0000256" key="1">
    <source>
        <dbReference type="SAM" id="MobiDB-lite"/>
    </source>
</evidence>
<dbReference type="Proteomes" id="UP000076881">
    <property type="component" value="Unassembled WGS sequence"/>
</dbReference>
<dbReference type="EMBL" id="AZHF01000002">
    <property type="protein sequence ID" value="OAA79685.1"/>
    <property type="molecule type" value="Genomic_DNA"/>
</dbReference>
<name>A0A168IUW2_CORDF</name>
<proteinExistence type="predicted"/>